<dbReference type="GO" id="GO:0007018">
    <property type="term" value="P:microtubule-based movement"/>
    <property type="evidence" value="ECO:0007669"/>
    <property type="project" value="TreeGrafter"/>
</dbReference>
<evidence type="ECO:0000256" key="1">
    <source>
        <dbReference type="ARBA" id="ARBA00004245"/>
    </source>
</evidence>
<comment type="subcellular location">
    <subcellularLocation>
        <location evidence="1">Cytoplasm</location>
        <location evidence="1">Cytoskeleton</location>
    </subcellularLocation>
</comment>
<evidence type="ECO:0000256" key="12">
    <source>
        <dbReference type="PROSITE-ProRule" id="PRU10141"/>
    </source>
</evidence>
<dbReference type="InterPro" id="IPR011990">
    <property type="entry name" value="TPR-like_helical_dom_sf"/>
</dbReference>
<dbReference type="InterPro" id="IPR000719">
    <property type="entry name" value="Prot_kinase_dom"/>
</dbReference>
<dbReference type="GO" id="GO:0019894">
    <property type="term" value="F:kinesin binding"/>
    <property type="evidence" value="ECO:0007669"/>
    <property type="project" value="TreeGrafter"/>
</dbReference>
<reference evidence="14 15" key="1">
    <citation type="submission" date="2020-08" db="EMBL/GenBank/DDBJ databases">
        <title>Genomic Encyclopedia of Type Strains, Phase IV (KMG-V): Genome sequencing to study the core and pangenomes of soil and plant-associated prokaryotes.</title>
        <authorList>
            <person name="Whitman W."/>
        </authorList>
    </citation>
    <scope>NUCLEOTIDE SEQUENCE [LARGE SCALE GENOMIC DNA]</scope>
    <source>
        <strain evidence="14 15">M8UP14</strain>
    </source>
</reference>
<sequence>MRPERFEQIANLYEQASELDPVGRESFIAQASLGDEELRLEVESLLRHDVGGESVLERVAEGASLFAPLSPSSLTRSVPSTIGKYRILALIGEGGMGLVYQAEQNQPQRIVALKVLKTAMMGPESFWRFERESLALGRLQHPGIARIYEAGTAETDTGFQPYFAMEFLHGRSIVEDAELRQLNTRQRLETVALVADAVQHAHQRGIIHRDLKPSNILVDETGQPKILDFGVALLTDTDIQSSRQTNLGELVGTLTYMSPEQVQGDSLEVDARSDIYALGVILYELLAGKLPYKVTRNLYEAARVIREEKPVLLGSLSRAYRGDLETIVAKALEKDRTRRYSSAAELAMDLRRYLNVEPILARPPSIAYQLRKFAAKHKAASASATAVVVLVLIGIVAIASQSIRASRAERVALIARDQANDAEKRAAMERDRAVIAERVAKAGEERALSEKGRANTEAAIAAAVSDFLQNDLLSQAGASAQSGSNKPDPDLKVRVALDRAAARIPDRFGSQPEVEASVRQTIGAAYQDLGLYPQAESQLSRALQIRRKVLPPGDPATLQTLESMANLEVSVGKYAQAETLFNAVLAQDRRSTKDPRLGMKAMTGLAMVSASQGDYARSSAQLERALKSETGALGAQDPAVLSAMSELADQYTNQGKFAESVAMQVRVLEIRKKTLGLEHPETLASMDGLAFVYREQGDFPRAESLFLQILEIERRVLGPAHPDTLLTMKNLGRLYYAQHKYLHAEPLLAESYEGRLRVLGEDHPDTLQSMSNLAALYWKEGKYDQAEPLFIKALAGERRILGPIHPATIGELMSLGGMDLERHDFAKAEPLLREAVKGQQNAKRPWVREYARGMLGASLAGLRQFPEAEPLLLSSHKALLDSIEAIPFENRSVLDKSRVWIVDMYDSWGKPVEAAAWRDAAVRK</sequence>
<keyword evidence="3" id="KW-0963">Cytoplasm</keyword>
<dbReference type="Pfam" id="PF13374">
    <property type="entry name" value="TPR_10"/>
    <property type="match status" value="1"/>
</dbReference>
<dbReference type="Gene3D" id="1.10.510.10">
    <property type="entry name" value="Transferase(Phosphotransferase) domain 1"/>
    <property type="match status" value="1"/>
</dbReference>
<dbReference type="Proteomes" id="UP000540989">
    <property type="component" value="Unassembled WGS sequence"/>
</dbReference>
<evidence type="ECO:0000256" key="4">
    <source>
        <dbReference type="ARBA" id="ARBA00022701"/>
    </source>
</evidence>
<dbReference type="SUPFAM" id="SSF48452">
    <property type="entry name" value="TPR-like"/>
    <property type="match status" value="3"/>
</dbReference>
<comment type="similarity">
    <text evidence="2">Belongs to the kinesin light chain family.</text>
</comment>
<evidence type="ECO:0000256" key="2">
    <source>
        <dbReference type="ARBA" id="ARBA00009622"/>
    </source>
</evidence>
<dbReference type="SMART" id="SM00220">
    <property type="entry name" value="S_TKc"/>
    <property type="match status" value="1"/>
</dbReference>
<feature type="binding site" evidence="12">
    <location>
        <position position="114"/>
    </location>
    <ligand>
        <name>ATP</name>
        <dbReference type="ChEBI" id="CHEBI:30616"/>
    </ligand>
</feature>
<evidence type="ECO:0000256" key="3">
    <source>
        <dbReference type="ARBA" id="ARBA00022490"/>
    </source>
</evidence>
<dbReference type="Pfam" id="PF13424">
    <property type="entry name" value="TPR_12"/>
    <property type="match status" value="3"/>
</dbReference>
<dbReference type="Gene3D" id="3.30.200.20">
    <property type="entry name" value="Phosphorylase Kinase, domain 1"/>
    <property type="match status" value="1"/>
</dbReference>
<evidence type="ECO:0000256" key="11">
    <source>
        <dbReference type="ARBA" id="ARBA00023212"/>
    </source>
</evidence>
<dbReference type="InterPro" id="IPR019734">
    <property type="entry name" value="TPR_rpt"/>
</dbReference>
<dbReference type="PANTHER" id="PTHR45783:SF3">
    <property type="entry name" value="KINESIN LIGHT CHAIN"/>
    <property type="match status" value="1"/>
</dbReference>
<evidence type="ECO:0000256" key="10">
    <source>
        <dbReference type="ARBA" id="ARBA00023175"/>
    </source>
</evidence>
<dbReference type="GO" id="GO:0004674">
    <property type="term" value="F:protein serine/threonine kinase activity"/>
    <property type="evidence" value="ECO:0007669"/>
    <property type="project" value="UniProtKB-KW"/>
</dbReference>
<dbReference type="CDD" id="cd14014">
    <property type="entry name" value="STKc_PknB_like"/>
    <property type="match status" value="1"/>
</dbReference>
<dbReference type="SMART" id="SM00028">
    <property type="entry name" value="TPR"/>
    <property type="match status" value="6"/>
</dbReference>
<keyword evidence="14" id="KW-0418">Kinase</keyword>
<evidence type="ECO:0000256" key="7">
    <source>
        <dbReference type="ARBA" id="ARBA00022803"/>
    </source>
</evidence>
<dbReference type="InterPro" id="IPR017441">
    <property type="entry name" value="Protein_kinase_ATP_BS"/>
</dbReference>
<dbReference type="RefSeq" id="WP_184220004.1">
    <property type="nucleotide sequence ID" value="NZ_JACHIP010000005.1"/>
</dbReference>
<dbReference type="GO" id="GO:0005874">
    <property type="term" value="C:microtubule"/>
    <property type="evidence" value="ECO:0007669"/>
    <property type="project" value="UniProtKB-KW"/>
</dbReference>
<evidence type="ECO:0000313" key="15">
    <source>
        <dbReference type="Proteomes" id="UP000540989"/>
    </source>
</evidence>
<keyword evidence="15" id="KW-1185">Reference proteome</keyword>
<dbReference type="InterPro" id="IPR011009">
    <property type="entry name" value="Kinase-like_dom_sf"/>
</dbReference>
<dbReference type="PANTHER" id="PTHR45783">
    <property type="entry name" value="KINESIN LIGHT CHAIN"/>
    <property type="match status" value="1"/>
</dbReference>
<evidence type="ECO:0000256" key="9">
    <source>
        <dbReference type="ARBA" id="ARBA00023054"/>
    </source>
</evidence>
<dbReference type="InterPro" id="IPR002151">
    <property type="entry name" value="Kinesin_light"/>
</dbReference>
<keyword evidence="5" id="KW-0677">Repeat</keyword>
<protein>
    <submittedName>
        <fullName evidence="14">Serine/threonine protein kinase/Tfp pilus assembly protein PilF</fullName>
    </submittedName>
</protein>
<keyword evidence="8 12" id="KW-0067">ATP-binding</keyword>
<dbReference type="GO" id="GO:0005871">
    <property type="term" value="C:kinesin complex"/>
    <property type="evidence" value="ECO:0007669"/>
    <property type="project" value="InterPro"/>
</dbReference>
<keyword evidence="6 12" id="KW-0547">Nucleotide-binding</keyword>
<keyword evidence="14" id="KW-0808">Transferase</keyword>
<keyword evidence="4" id="KW-0493">Microtubule</keyword>
<evidence type="ECO:0000313" key="14">
    <source>
        <dbReference type="EMBL" id="MBB5059115.1"/>
    </source>
</evidence>
<dbReference type="PROSITE" id="PS50011">
    <property type="entry name" value="PROTEIN_KINASE_DOM"/>
    <property type="match status" value="1"/>
</dbReference>
<evidence type="ECO:0000259" key="13">
    <source>
        <dbReference type="PROSITE" id="PS50011"/>
    </source>
</evidence>
<evidence type="ECO:0000256" key="5">
    <source>
        <dbReference type="ARBA" id="ARBA00022737"/>
    </source>
</evidence>
<proteinExistence type="inferred from homology"/>
<comment type="caution">
    <text evidence="14">The sequence shown here is derived from an EMBL/GenBank/DDBJ whole genome shotgun (WGS) entry which is preliminary data.</text>
</comment>
<accession>A0A7W7ZFR5</accession>
<dbReference type="GO" id="GO:0005524">
    <property type="term" value="F:ATP binding"/>
    <property type="evidence" value="ECO:0007669"/>
    <property type="project" value="UniProtKB-UniRule"/>
</dbReference>
<name>A0A7W7ZFR5_9BACT</name>
<feature type="domain" description="Protein kinase" evidence="13">
    <location>
        <begin position="85"/>
        <end position="354"/>
    </location>
</feature>
<dbReference type="PROSITE" id="PS00107">
    <property type="entry name" value="PROTEIN_KINASE_ATP"/>
    <property type="match status" value="1"/>
</dbReference>
<evidence type="ECO:0000256" key="6">
    <source>
        <dbReference type="ARBA" id="ARBA00022741"/>
    </source>
</evidence>
<evidence type="ECO:0000256" key="8">
    <source>
        <dbReference type="ARBA" id="ARBA00022840"/>
    </source>
</evidence>
<gene>
    <name evidence="14" type="ORF">HDF16_003838</name>
</gene>
<keyword evidence="11" id="KW-0206">Cytoskeleton</keyword>
<organism evidence="14 15">
    <name type="scientific">Granulicella aggregans</name>
    <dbReference type="NCBI Taxonomy" id="474949"/>
    <lineage>
        <taxon>Bacteria</taxon>
        <taxon>Pseudomonadati</taxon>
        <taxon>Acidobacteriota</taxon>
        <taxon>Terriglobia</taxon>
        <taxon>Terriglobales</taxon>
        <taxon>Acidobacteriaceae</taxon>
        <taxon>Granulicella</taxon>
    </lineage>
</organism>
<dbReference type="InterPro" id="IPR008271">
    <property type="entry name" value="Ser/Thr_kinase_AS"/>
</dbReference>
<dbReference type="EMBL" id="JACHIP010000005">
    <property type="protein sequence ID" value="MBB5059115.1"/>
    <property type="molecule type" value="Genomic_DNA"/>
</dbReference>
<dbReference type="SUPFAM" id="SSF56112">
    <property type="entry name" value="Protein kinase-like (PK-like)"/>
    <property type="match status" value="1"/>
</dbReference>
<dbReference type="Gene3D" id="1.25.40.10">
    <property type="entry name" value="Tetratricopeptide repeat domain"/>
    <property type="match status" value="3"/>
</dbReference>
<keyword evidence="9" id="KW-0175">Coiled coil</keyword>
<keyword evidence="14" id="KW-0723">Serine/threonine-protein kinase</keyword>
<keyword evidence="7" id="KW-0802">TPR repeat</keyword>
<dbReference type="PROSITE" id="PS00108">
    <property type="entry name" value="PROTEIN_KINASE_ST"/>
    <property type="match status" value="1"/>
</dbReference>
<dbReference type="AlphaFoldDB" id="A0A7W7ZFR5"/>
<keyword evidence="10" id="KW-0505">Motor protein</keyword>
<dbReference type="GO" id="GO:0005737">
    <property type="term" value="C:cytoplasm"/>
    <property type="evidence" value="ECO:0007669"/>
    <property type="project" value="TreeGrafter"/>
</dbReference>
<dbReference type="Pfam" id="PF00069">
    <property type="entry name" value="Pkinase"/>
    <property type="match status" value="1"/>
</dbReference>